<feature type="region of interest" description="Disordered" evidence="6">
    <location>
        <begin position="433"/>
        <end position="453"/>
    </location>
</feature>
<evidence type="ECO:0000256" key="1">
    <source>
        <dbReference type="ARBA" id="ARBA00004123"/>
    </source>
</evidence>
<dbReference type="InterPro" id="IPR027417">
    <property type="entry name" value="P-loop_NTPase"/>
</dbReference>
<feature type="domain" description="Bromo" evidence="7">
    <location>
        <begin position="366"/>
        <end position="436"/>
    </location>
</feature>
<accession>A0A1I8FDY0</accession>
<dbReference type="GO" id="GO:0016787">
    <property type="term" value="F:hydrolase activity"/>
    <property type="evidence" value="ECO:0007669"/>
    <property type="project" value="UniProtKB-KW"/>
</dbReference>
<dbReference type="SMART" id="SM00297">
    <property type="entry name" value="BROMO"/>
    <property type="match status" value="1"/>
</dbReference>
<protein>
    <submittedName>
        <fullName evidence="9">Bromo domain-containing protein</fullName>
    </submittedName>
</protein>
<reference evidence="9" key="1">
    <citation type="submission" date="2016-11" db="UniProtKB">
        <authorList>
            <consortium name="WormBaseParasite"/>
        </authorList>
    </citation>
    <scope>IDENTIFICATION</scope>
</reference>
<comment type="subcellular location">
    <subcellularLocation>
        <location evidence="1">Nucleus</location>
    </subcellularLocation>
</comment>
<evidence type="ECO:0000256" key="5">
    <source>
        <dbReference type="PROSITE-ProRule" id="PRU00035"/>
    </source>
</evidence>
<evidence type="ECO:0000259" key="7">
    <source>
        <dbReference type="PROSITE" id="PS50014"/>
    </source>
</evidence>
<dbReference type="PRINTS" id="PR00503">
    <property type="entry name" value="BROMODOMAIN"/>
</dbReference>
<evidence type="ECO:0000256" key="3">
    <source>
        <dbReference type="ARBA" id="ARBA00023117"/>
    </source>
</evidence>
<dbReference type="Gene3D" id="1.20.920.10">
    <property type="entry name" value="Bromodomain-like"/>
    <property type="match status" value="1"/>
</dbReference>
<feature type="compositionally biased region" description="Basic residues" evidence="6">
    <location>
        <begin position="531"/>
        <end position="544"/>
    </location>
</feature>
<keyword evidence="2" id="KW-0378">Hydrolase</keyword>
<dbReference type="SUPFAM" id="SSF47370">
    <property type="entry name" value="Bromodomain"/>
    <property type="match status" value="1"/>
</dbReference>
<feature type="compositionally biased region" description="Low complexity" evidence="6">
    <location>
        <begin position="436"/>
        <end position="449"/>
    </location>
</feature>
<organism evidence="8 9">
    <name type="scientific">Macrostomum lignano</name>
    <dbReference type="NCBI Taxonomy" id="282301"/>
    <lineage>
        <taxon>Eukaryota</taxon>
        <taxon>Metazoa</taxon>
        <taxon>Spiralia</taxon>
        <taxon>Lophotrochozoa</taxon>
        <taxon>Platyhelminthes</taxon>
        <taxon>Rhabditophora</taxon>
        <taxon>Macrostomorpha</taxon>
        <taxon>Macrostomida</taxon>
        <taxon>Macrostomidae</taxon>
        <taxon>Macrostomum</taxon>
    </lineage>
</organism>
<keyword evidence="8" id="KW-1185">Reference proteome</keyword>
<dbReference type="SUPFAM" id="SSF52540">
    <property type="entry name" value="P-loop containing nucleoside triphosphate hydrolases"/>
    <property type="match status" value="1"/>
</dbReference>
<feature type="compositionally biased region" description="Acidic residues" evidence="6">
    <location>
        <begin position="547"/>
        <end position="556"/>
    </location>
</feature>
<dbReference type="PROSITE" id="PS50014">
    <property type="entry name" value="BROMODOMAIN_2"/>
    <property type="match status" value="1"/>
</dbReference>
<keyword evidence="3 5" id="KW-0103">Bromodomain</keyword>
<dbReference type="GO" id="GO:0042393">
    <property type="term" value="F:histone binding"/>
    <property type="evidence" value="ECO:0007669"/>
    <property type="project" value="InterPro"/>
</dbReference>
<feature type="region of interest" description="Disordered" evidence="6">
    <location>
        <begin position="513"/>
        <end position="556"/>
    </location>
</feature>
<dbReference type="AlphaFoldDB" id="A0A1I8FDY0"/>
<evidence type="ECO:0000313" key="8">
    <source>
        <dbReference type="Proteomes" id="UP000095280"/>
    </source>
</evidence>
<dbReference type="Pfam" id="PF14619">
    <property type="entry name" value="SnAC"/>
    <property type="match status" value="1"/>
</dbReference>
<proteinExistence type="predicted"/>
<evidence type="ECO:0000256" key="4">
    <source>
        <dbReference type="ARBA" id="ARBA00023242"/>
    </source>
</evidence>
<dbReference type="PANTHER" id="PTHR10799">
    <property type="entry name" value="SNF2/RAD54 HELICASE FAMILY"/>
    <property type="match status" value="1"/>
</dbReference>
<dbReference type="SMART" id="SM01314">
    <property type="entry name" value="SnAC"/>
    <property type="match status" value="1"/>
</dbReference>
<dbReference type="Proteomes" id="UP000095280">
    <property type="component" value="Unplaced"/>
</dbReference>
<dbReference type="Gene3D" id="3.40.50.300">
    <property type="entry name" value="P-loop containing nucleotide triphosphate hydrolases"/>
    <property type="match status" value="1"/>
</dbReference>
<sequence>GKGGVRTLMNTIIAAAQDLQPPVPVPAHRGRHHEQKGSVPISGVDLFRSSGKFELLDRILPKLKATKHRVLIFCQMTALMTIMQDTFDHKGFKYLRLDGTPRLRTGGSLLQTADTVIIFDSDWNPHQTCRRRTGPPHRAEKRSARSAPYLRELRLRSESWPLPGMFRPEVNWSGAEAVPHGAARRRERRRTGEGLEIHDDETVNQMLARTEQEYEIYQAMDKERQHNDAMNKDRKPRLITNEELPPWIVRDDVQVDSSLFETDESELGFGGKRQRKEVDYTDSITDQQFLRAIEEAAVAAPPAGKRGGGSGGGAKRKKRESTDPEEPQSKKRRGRPPQSSITPNPPRLTRLMNRLLDIILTYRDSDGRVLSEPFVKLPSRKELPDYYEVIRKPMDFAKIRDENPRAPLPRRGRPRVDVQLLCRNAQMYNKDGSLLRGQFSPRPGSSSSTRRLRRCARPAQPRCPATICCRSCRQHRCLRPLHLPSRSPRLLRLRPSLLGRMTMQCVKRQGGQAPAAPAAAAASSGGGATITKRRMKKTATRKKFTISDDEDGEDFY</sequence>
<dbReference type="InterPro" id="IPR029295">
    <property type="entry name" value="SnAC"/>
</dbReference>
<name>A0A1I8FDY0_9PLAT</name>
<dbReference type="InterPro" id="IPR036427">
    <property type="entry name" value="Bromodomain-like_sf"/>
</dbReference>
<dbReference type="InterPro" id="IPR049730">
    <property type="entry name" value="SNF2/RAD54-like_C"/>
</dbReference>
<dbReference type="GO" id="GO:0005634">
    <property type="term" value="C:nucleus"/>
    <property type="evidence" value="ECO:0007669"/>
    <property type="project" value="UniProtKB-SubCell"/>
</dbReference>
<evidence type="ECO:0000256" key="2">
    <source>
        <dbReference type="ARBA" id="ARBA00022801"/>
    </source>
</evidence>
<keyword evidence="4" id="KW-0539">Nucleus</keyword>
<dbReference type="WBParaSite" id="maker-unitig_30886-snap-gene-0.2-mRNA-1">
    <property type="protein sequence ID" value="maker-unitig_30886-snap-gene-0.2-mRNA-1"/>
    <property type="gene ID" value="maker-unitig_30886-snap-gene-0.2"/>
</dbReference>
<feature type="compositionally biased region" description="Low complexity" evidence="6">
    <location>
        <begin position="513"/>
        <end position="523"/>
    </location>
</feature>
<dbReference type="Pfam" id="PF00439">
    <property type="entry name" value="Bromodomain"/>
    <property type="match status" value="1"/>
</dbReference>
<feature type="region of interest" description="Disordered" evidence="6">
    <location>
        <begin position="297"/>
        <end position="348"/>
    </location>
</feature>
<dbReference type="InterPro" id="IPR001487">
    <property type="entry name" value="Bromodomain"/>
</dbReference>
<dbReference type="CDD" id="cd18793">
    <property type="entry name" value="SF2_C_SNF"/>
    <property type="match status" value="1"/>
</dbReference>
<evidence type="ECO:0000313" key="9">
    <source>
        <dbReference type="WBParaSite" id="maker-unitig_30886-snap-gene-0.2-mRNA-1"/>
    </source>
</evidence>
<evidence type="ECO:0000256" key="6">
    <source>
        <dbReference type="SAM" id="MobiDB-lite"/>
    </source>
</evidence>